<dbReference type="Proteomes" id="UP000461409">
    <property type="component" value="Unassembled WGS sequence"/>
</dbReference>
<dbReference type="GO" id="GO:0030973">
    <property type="term" value="F:molybdate ion binding"/>
    <property type="evidence" value="ECO:0007669"/>
    <property type="project" value="TreeGrafter"/>
</dbReference>
<comment type="similarity">
    <text evidence="1">Belongs to the bacterial solute-binding protein ModA family.</text>
</comment>
<feature type="binding site" evidence="6">
    <location>
        <position position="163"/>
    </location>
    <ligand>
        <name>molybdate</name>
        <dbReference type="ChEBI" id="CHEBI:36264"/>
    </ligand>
</feature>
<dbReference type="EMBL" id="WUBR01000001">
    <property type="protein sequence ID" value="MWV27188.1"/>
    <property type="molecule type" value="Genomic_DNA"/>
</dbReference>
<dbReference type="Pfam" id="PF13531">
    <property type="entry name" value="SBP_bac_11"/>
    <property type="match status" value="1"/>
</dbReference>
<keyword evidence="4" id="KW-0732">Signal</keyword>
<feature type="binding site" evidence="6">
    <location>
        <position position="55"/>
    </location>
    <ligand>
        <name>molybdate</name>
        <dbReference type="ChEBI" id="CHEBI:36264"/>
    </ligand>
</feature>
<protein>
    <submittedName>
        <fullName evidence="7">Molybdate ABC transporter substrate-binding protein</fullName>
    </submittedName>
</protein>
<evidence type="ECO:0000256" key="2">
    <source>
        <dbReference type="ARBA" id="ARBA00022505"/>
    </source>
</evidence>
<dbReference type="SUPFAM" id="SSF53850">
    <property type="entry name" value="Periplasmic binding protein-like II"/>
    <property type="match status" value="1"/>
</dbReference>
<feature type="binding site" evidence="6">
    <location>
        <position position="136"/>
    </location>
    <ligand>
        <name>molybdate</name>
        <dbReference type="ChEBI" id="CHEBI:36264"/>
    </ligand>
</feature>
<evidence type="ECO:0000256" key="1">
    <source>
        <dbReference type="ARBA" id="ARBA00009175"/>
    </source>
</evidence>
<gene>
    <name evidence="7" type="primary">modA</name>
    <name evidence="7" type="ORF">GRF63_04645</name>
</gene>
<feature type="binding site" evidence="6">
    <location>
        <position position="181"/>
    </location>
    <ligand>
        <name>molybdate</name>
        <dbReference type="ChEBI" id="CHEBI:36264"/>
    </ligand>
</feature>
<evidence type="ECO:0000256" key="6">
    <source>
        <dbReference type="PIRSR" id="PIRSR004846-1"/>
    </source>
</evidence>
<keyword evidence="3 6" id="KW-0479">Metal-binding</keyword>
<dbReference type="GO" id="GO:0046872">
    <property type="term" value="F:metal ion binding"/>
    <property type="evidence" value="ECO:0007669"/>
    <property type="project" value="UniProtKB-KW"/>
</dbReference>
<evidence type="ECO:0000313" key="7">
    <source>
        <dbReference type="EMBL" id="MWV27188.1"/>
    </source>
</evidence>
<evidence type="ECO:0000256" key="3">
    <source>
        <dbReference type="ARBA" id="ARBA00022723"/>
    </source>
</evidence>
<dbReference type="RefSeq" id="WP_160484782.1">
    <property type="nucleotide sequence ID" value="NZ_WUBR01000001.1"/>
</dbReference>
<evidence type="ECO:0000313" key="8">
    <source>
        <dbReference type="Proteomes" id="UP000461409"/>
    </source>
</evidence>
<sequence>MAAVLTCLMLAACSSEKDTGPVVLAAASMQEGLNAAADSWTAAGHASPVLSFASSAAVARQVSEGAPADIVITADDRWMNWLASQGALAGDALRLVSNSLVVVAPAGKSGPESLAAFAQDANAGRLAIGEPDSVPAGEFARTALQNMGLWDALSTRLAPGDNVRASLALVERGEAALGIVYASDAAASDRVRVVERIAADMHPPIIYYAAQVAGSRHPGARGFLAFLTSEEGRQVIAGQGFDLP</sequence>
<dbReference type="GO" id="GO:1901359">
    <property type="term" value="F:tungstate binding"/>
    <property type="evidence" value="ECO:0007669"/>
    <property type="project" value="UniProtKB-ARBA"/>
</dbReference>
<dbReference type="InterPro" id="IPR005950">
    <property type="entry name" value="ModA"/>
</dbReference>
<dbReference type="FunFam" id="3.40.190.10:FF:000035">
    <property type="entry name" value="Molybdate ABC transporter substrate-binding protein"/>
    <property type="match status" value="1"/>
</dbReference>
<dbReference type="AlphaFoldDB" id="A0A844XC44"/>
<proteinExistence type="inferred from homology"/>
<keyword evidence="8" id="KW-1185">Reference proteome</keyword>
<dbReference type="PANTHER" id="PTHR30632:SF17">
    <property type="entry name" value="MOLYBDATE-BINDING PROTEIN MODA"/>
    <property type="match status" value="1"/>
</dbReference>
<comment type="subunit">
    <text evidence="5">The complex is composed of two ATP-binding proteins (ModC), two transmembrane proteins (ModB) and a solute-binding protein (ModA).</text>
</comment>
<feature type="binding site" evidence="6">
    <location>
        <position position="28"/>
    </location>
    <ligand>
        <name>molybdate</name>
        <dbReference type="ChEBI" id="CHEBI:36264"/>
    </ligand>
</feature>
<reference evidence="7 8" key="2">
    <citation type="submission" date="2020-02" db="EMBL/GenBank/DDBJ databases">
        <title>Erythrobacter dongmakensis sp. nov., isolated from a tidal mudflat.</title>
        <authorList>
            <person name="Kim I.S."/>
        </authorList>
    </citation>
    <scope>NUCLEOTIDE SEQUENCE [LARGE SCALE GENOMIC DNA]</scope>
    <source>
        <strain evidence="7 8">GH3-10</strain>
    </source>
</reference>
<name>A0A844XC44_9SPHN</name>
<keyword evidence="2 6" id="KW-0500">Molybdenum</keyword>
<comment type="caution">
    <text evidence="7">The sequence shown here is derived from an EMBL/GenBank/DDBJ whole genome shotgun (WGS) entry which is preliminary data.</text>
</comment>
<accession>A0A844XC44</accession>
<reference evidence="7 8" key="1">
    <citation type="submission" date="2019-12" db="EMBL/GenBank/DDBJ databases">
        <authorList>
            <person name="Lee S.D."/>
        </authorList>
    </citation>
    <scope>NUCLEOTIDE SEQUENCE [LARGE SCALE GENOMIC DNA]</scope>
    <source>
        <strain evidence="7 8">GH3-10</strain>
    </source>
</reference>
<dbReference type="GO" id="GO:0015689">
    <property type="term" value="P:molybdate ion transport"/>
    <property type="evidence" value="ECO:0007669"/>
    <property type="project" value="InterPro"/>
</dbReference>
<evidence type="ECO:0000256" key="5">
    <source>
        <dbReference type="ARBA" id="ARBA00062515"/>
    </source>
</evidence>
<evidence type="ECO:0000256" key="4">
    <source>
        <dbReference type="ARBA" id="ARBA00022729"/>
    </source>
</evidence>
<dbReference type="PIRSF" id="PIRSF004846">
    <property type="entry name" value="ModA"/>
    <property type="match status" value="1"/>
</dbReference>
<dbReference type="Gene3D" id="3.40.190.10">
    <property type="entry name" value="Periplasmic binding protein-like II"/>
    <property type="match status" value="2"/>
</dbReference>
<dbReference type="GO" id="GO:0030288">
    <property type="term" value="C:outer membrane-bounded periplasmic space"/>
    <property type="evidence" value="ECO:0007669"/>
    <property type="project" value="TreeGrafter"/>
</dbReference>
<dbReference type="InterPro" id="IPR050682">
    <property type="entry name" value="ModA/WtpA"/>
</dbReference>
<dbReference type="PANTHER" id="PTHR30632">
    <property type="entry name" value="MOLYBDATE-BINDING PERIPLASMIC PROTEIN"/>
    <property type="match status" value="1"/>
</dbReference>
<dbReference type="NCBIfam" id="TIGR01256">
    <property type="entry name" value="modA"/>
    <property type="match status" value="1"/>
</dbReference>
<organism evidence="7 8">
    <name type="scientific">Aurantiacibacter rhizosphaerae</name>
    <dbReference type="NCBI Taxonomy" id="2691582"/>
    <lineage>
        <taxon>Bacteria</taxon>
        <taxon>Pseudomonadati</taxon>
        <taxon>Pseudomonadota</taxon>
        <taxon>Alphaproteobacteria</taxon>
        <taxon>Sphingomonadales</taxon>
        <taxon>Erythrobacteraceae</taxon>
        <taxon>Aurantiacibacter</taxon>
    </lineage>
</organism>